<proteinExistence type="predicted"/>
<gene>
    <name evidence="1" type="ORF">MAR_033214</name>
</gene>
<evidence type="ECO:0000313" key="1">
    <source>
        <dbReference type="EMBL" id="WAR30672.1"/>
    </source>
</evidence>
<sequence>MHLAALQTSLTLGRDWLMQMGQAAAENNITIQYCMAMARHALQSLEIPVVTQASGAQLDQAI</sequence>
<reference evidence="1" key="1">
    <citation type="submission" date="2022-11" db="EMBL/GenBank/DDBJ databases">
        <title>Centuries of genome instability and evolution in soft-shell clam transmissible cancer (bioRxiv).</title>
        <authorList>
            <person name="Hart S.F.M."/>
            <person name="Yonemitsu M.A."/>
            <person name="Giersch R.M."/>
            <person name="Beal B.F."/>
            <person name="Arriagada G."/>
            <person name="Davis B.W."/>
            <person name="Ostrander E.A."/>
            <person name="Goff S.P."/>
            <person name="Metzger M.J."/>
        </authorList>
    </citation>
    <scope>NUCLEOTIDE SEQUENCE</scope>
    <source>
        <strain evidence="1">MELC-2E11</strain>
        <tissue evidence="1">Siphon/mantle</tissue>
    </source>
</reference>
<evidence type="ECO:0000313" key="2">
    <source>
        <dbReference type="Proteomes" id="UP001164746"/>
    </source>
</evidence>
<name>A0ABY7GBE4_MYAAR</name>
<accession>A0ABY7GBE4</accession>
<protein>
    <submittedName>
        <fullName evidence="1">Uncharacterized protein</fullName>
    </submittedName>
</protein>
<keyword evidence="2" id="KW-1185">Reference proteome</keyword>
<dbReference type="EMBL" id="CP111028">
    <property type="protein sequence ID" value="WAR30672.1"/>
    <property type="molecule type" value="Genomic_DNA"/>
</dbReference>
<dbReference type="Proteomes" id="UP001164746">
    <property type="component" value="Chromosome 17"/>
</dbReference>
<organism evidence="1 2">
    <name type="scientific">Mya arenaria</name>
    <name type="common">Soft-shell clam</name>
    <dbReference type="NCBI Taxonomy" id="6604"/>
    <lineage>
        <taxon>Eukaryota</taxon>
        <taxon>Metazoa</taxon>
        <taxon>Spiralia</taxon>
        <taxon>Lophotrochozoa</taxon>
        <taxon>Mollusca</taxon>
        <taxon>Bivalvia</taxon>
        <taxon>Autobranchia</taxon>
        <taxon>Heteroconchia</taxon>
        <taxon>Euheterodonta</taxon>
        <taxon>Imparidentia</taxon>
        <taxon>Neoheterodontei</taxon>
        <taxon>Myida</taxon>
        <taxon>Myoidea</taxon>
        <taxon>Myidae</taxon>
        <taxon>Mya</taxon>
    </lineage>
</organism>